<comment type="similarity">
    <text evidence="1">Belongs to the short-chain fatty acyl-CoA assimilation regulator (ScfR) family.</text>
</comment>
<evidence type="ECO:0000313" key="4">
    <source>
        <dbReference type="Proteomes" id="UP001304970"/>
    </source>
</evidence>
<proteinExistence type="inferred from homology"/>
<dbReference type="SMART" id="SM00530">
    <property type="entry name" value="HTH_XRE"/>
    <property type="match status" value="1"/>
</dbReference>
<evidence type="ECO:0000256" key="1">
    <source>
        <dbReference type="ARBA" id="ARBA00007227"/>
    </source>
</evidence>
<dbReference type="GO" id="GO:0003677">
    <property type="term" value="F:DNA binding"/>
    <property type="evidence" value="ECO:0007669"/>
    <property type="project" value="InterPro"/>
</dbReference>
<dbReference type="Proteomes" id="UP001304970">
    <property type="component" value="Chromosome"/>
</dbReference>
<dbReference type="InterPro" id="IPR001387">
    <property type="entry name" value="Cro/C1-type_HTH"/>
</dbReference>
<dbReference type="Gene3D" id="1.10.260.40">
    <property type="entry name" value="lambda repressor-like DNA-binding domains"/>
    <property type="match status" value="1"/>
</dbReference>
<dbReference type="InterPro" id="IPR052345">
    <property type="entry name" value="Rad_response_metalloprotease"/>
</dbReference>
<dbReference type="PANTHER" id="PTHR43236">
    <property type="entry name" value="ANTITOXIN HIGA1"/>
    <property type="match status" value="1"/>
</dbReference>
<protein>
    <recommendedName>
        <fullName evidence="2">HTH cro/C1-type domain-containing protein</fullName>
    </recommendedName>
</protein>
<dbReference type="SUPFAM" id="SSF47413">
    <property type="entry name" value="lambda repressor-like DNA-binding domains"/>
    <property type="match status" value="1"/>
</dbReference>
<dbReference type="Pfam" id="PF01381">
    <property type="entry name" value="HTH_3"/>
    <property type="match status" value="1"/>
</dbReference>
<dbReference type="InterPro" id="IPR010359">
    <property type="entry name" value="IrrE_HExxH"/>
</dbReference>
<dbReference type="CDD" id="cd00093">
    <property type="entry name" value="HTH_XRE"/>
    <property type="match status" value="1"/>
</dbReference>
<dbReference type="PANTHER" id="PTHR43236:SF2">
    <property type="entry name" value="BLL0069 PROTEIN"/>
    <property type="match status" value="1"/>
</dbReference>
<dbReference type="InterPro" id="IPR010982">
    <property type="entry name" value="Lambda_DNA-bd_dom_sf"/>
</dbReference>
<reference evidence="3 4" key="1">
    <citation type="submission" date="2023-07" db="EMBL/GenBank/DDBJ databases">
        <title>Closed genome sequence of Methanosarcinaceae archaeon Am2.</title>
        <authorList>
            <person name="Poehlein A."/>
            <person name="Protasov E."/>
            <person name="Platt K."/>
            <person name="Reeh H."/>
            <person name="Daniel R."/>
            <person name="Brune A."/>
        </authorList>
    </citation>
    <scope>NUCLEOTIDE SEQUENCE [LARGE SCALE GENOMIC DNA]</scope>
    <source>
        <strain evidence="3 4">Am2</strain>
    </source>
</reference>
<accession>A0AA96V6J6</accession>
<sequence length="415" mass="47754">MSQTNPGLQVNPKILAFGRTSFNMTIEDVARKIGQKPEVIQEWEAGTLFPTYAQLEKLATAYKIPLAIFLFPEIPEEYKIRSSFRTLPDSVYDKLDAHMILLFRNQKSILENMKELDQLLKGSENPGLFFENFSWISSEVQKNNLDHIRFRSLFGVSLDEQKSWKDSKEALETWIFAFESLGILVTRDAFLNDDISGFCLYDERYPLICLNNSHTDNRCIFTLFHEFAHLAMQTSGIVDRNDGFIEELEPSARDVEILCNKIAGKLLVPDDDFQQTIRRIESETNAGISDLLSDCLSELFGEIISEIAEIYHVSREVILRKFLDFGIIGPDTYEIFISKWAHFSKNKKEDKTKGGNYYSNMAVYLGDAYLKTVLSAYNDHKITDQEASLYLGGIKIDNIPKLEEAAILRWNKWRK</sequence>
<dbReference type="Pfam" id="PF06114">
    <property type="entry name" value="Peptidase_M78"/>
    <property type="match status" value="1"/>
</dbReference>
<evidence type="ECO:0000313" key="3">
    <source>
        <dbReference type="EMBL" id="WNY26770.1"/>
    </source>
</evidence>
<name>A0AA96V6J6_9EURY</name>
<evidence type="ECO:0000259" key="2">
    <source>
        <dbReference type="PROSITE" id="PS50943"/>
    </source>
</evidence>
<dbReference type="AlphaFoldDB" id="A0AA96V6J6"/>
<gene>
    <name evidence="3" type="ORF">MsAm2_05460</name>
</gene>
<dbReference type="Gene3D" id="1.10.10.2910">
    <property type="match status" value="1"/>
</dbReference>
<keyword evidence="4" id="KW-1185">Reference proteome</keyword>
<organism evidence="3 4">
    <name type="scientific">Methanolapillus ohkumae</name>
    <dbReference type="NCBI Taxonomy" id="3028298"/>
    <lineage>
        <taxon>Archaea</taxon>
        <taxon>Methanobacteriati</taxon>
        <taxon>Methanobacteriota</taxon>
        <taxon>Stenosarchaea group</taxon>
        <taxon>Methanomicrobia</taxon>
        <taxon>Methanosarcinales</taxon>
        <taxon>Methanosarcinaceae</taxon>
        <taxon>Methanolapillus</taxon>
    </lineage>
</organism>
<dbReference type="EMBL" id="CP131061">
    <property type="protein sequence ID" value="WNY26770.1"/>
    <property type="molecule type" value="Genomic_DNA"/>
</dbReference>
<dbReference type="PROSITE" id="PS50943">
    <property type="entry name" value="HTH_CROC1"/>
    <property type="match status" value="1"/>
</dbReference>
<feature type="domain" description="HTH cro/C1-type" evidence="2">
    <location>
        <begin position="19"/>
        <end position="69"/>
    </location>
</feature>